<dbReference type="EMBL" id="AY644454">
    <property type="protein sequence ID" value="AAU84519.1"/>
    <property type="molecule type" value="Genomic_DNA"/>
</dbReference>
<reference evidence="2" key="1">
    <citation type="journal article" date="2004" name="Curr. Biol.">
        <title>Tumor outbreaks in marine turtles are not due to recent herpesvirus mutations.</title>
        <authorList>
            <person name="Herbst L."/>
            <person name="Ene A."/>
            <person name="Su M."/>
            <person name="Desalle R."/>
            <person name="Lenz J."/>
        </authorList>
    </citation>
    <scope>NUCLEOTIDE SEQUENCE</scope>
    <source>
        <strain evidence="2">FL var A</strain>
    </source>
</reference>
<organism evidence="2">
    <name type="scientific">Fibropapilloma-associated turtle herpesvirus</name>
    <dbReference type="NCBI Taxonomy" id="256817"/>
    <lineage>
        <taxon>Viruses</taxon>
        <taxon>Duplodnaviria</taxon>
        <taxon>Heunggongvirae</taxon>
        <taxon>Peploviricota</taxon>
        <taxon>Herviviricetes</taxon>
        <taxon>Herpesvirales</taxon>
        <taxon>Orthoherpesviridae</taxon>
        <taxon>Alphaherpesvirinae</taxon>
        <taxon>Scutavirus</taxon>
        <taxon>Scutavirus chelonidalpha5</taxon>
    </lineage>
</organism>
<sequence>MGFLNQANCKVIFVSSVNTGKASTSLLMNLRDSSEGLLNLVTYICDDHMRDVISHRDAAVCSCYVFQKPVFVAMDSSVRRTADLFLKESFMNEIIGGRTTVPGENTAVPIFSERATDEFLIYRPSTVDSRNLDSVLFVYVDPAYTNNQKASGTGVAVIGRLLNAPETLVVFGLEHFFLASLTGEACEAIAECVSACVASVWLTHGRRFTEVRVAVEGNSSQDSAVAIACRVNRFLSDTSLKRTFYHSKGPEEGANLAPYYMLNKDKSPAFEYFVAAFNSGRIVLSQELISNTVRLTVDPADYLLGQLQNLSETLNSAGLKTYSAKKGSAADDMLVAAVMAAYMTHLKRPPFHELPL</sequence>
<name>Q5Y957_9ALPH</name>
<gene>
    <name evidence="2" type="primary">UL15B</name>
</gene>
<dbReference type="InterPro" id="IPR003498">
    <property type="entry name" value="DNA_pack_C"/>
</dbReference>
<accession>Q5Y957</accession>
<feature type="domain" description="Probable DNA packing protein C-terminal" evidence="1">
    <location>
        <begin position="4"/>
        <end position="348"/>
    </location>
</feature>
<reference evidence="2" key="2">
    <citation type="submission" date="2004-06" db="EMBL/GenBank/DDBJ databases">
        <authorList>
            <person name="Herbst L.H."/>
            <person name="Ene A.R."/>
            <person name="Su M."/>
            <person name="DeSalle R."/>
            <person name="Lenz J."/>
        </authorList>
    </citation>
    <scope>NUCLEOTIDE SEQUENCE</scope>
    <source>
        <strain evidence="2">FL var A</strain>
    </source>
</reference>
<dbReference type="InterPro" id="IPR038435">
    <property type="entry name" value="DNA_pack_C_sf"/>
</dbReference>
<proteinExistence type="predicted"/>
<evidence type="ECO:0000259" key="1">
    <source>
        <dbReference type="Pfam" id="PF02499"/>
    </source>
</evidence>
<protein>
    <submittedName>
        <fullName evidence="2">UL15B</fullName>
    </submittedName>
</protein>
<dbReference type="Gene3D" id="3.30.420.320">
    <property type="match status" value="1"/>
</dbReference>
<evidence type="ECO:0000313" key="2">
    <source>
        <dbReference type="EMBL" id="AAU84519.1"/>
    </source>
</evidence>
<dbReference type="GO" id="GO:0051276">
    <property type="term" value="P:chromosome organization"/>
    <property type="evidence" value="ECO:0007669"/>
    <property type="project" value="InterPro"/>
</dbReference>
<dbReference type="Pfam" id="PF02499">
    <property type="entry name" value="DNA_pack_C"/>
    <property type="match status" value="1"/>
</dbReference>